<dbReference type="InterPro" id="IPR004090">
    <property type="entry name" value="Chemotax_Me-accpt_rcpt"/>
</dbReference>
<dbReference type="SMART" id="SM00283">
    <property type="entry name" value="MA"/>
    <property type="match status" value="1"/>
</dbReference>
<dbReference type="EMBL" id="JAAOCD010000007">
    <property type="protein sequence ID" value="NHK99628.1"/>
    <property type="molecule type" value="Genomic_DNA"/>
</dbReference>
<reference evidence="8 9" key="1">
    <citation type="submission" date="2020-03" db="EMBL/GenBank/DDBJ databases">
        <title>Rubrivivax benzoatilyticus JA2 (sequenced after 10 years sub-culturing).</title>
        <authorList>
            <person name="Gupta D."/>
            <person name="Chintalapati S."/>
            <person name="Chintalapati V.R."/>
        </authorList>
    </citation>
    <scope>NUCLEOTIDE SEQUENCE [LARGE SCALE GENOMIC DNA]</scope>
    <source>
        <strain evidence="8 9">JA2-Mal</strain>
    </source>
</reference>
<dbReference type="InterPro" id="IPR051310">
    <property type="entry name" value="MCP_chemotaxis"/>
</dbReference>
<dbReference type="Gene3D" id="1.10.287.950">
    <property type="entry name" value="Methyl-accepting chemotaxis protein"/>
    <property type="match status" value="1"/>
</dbReference>
<evidence type="ECO:0000256" key="4">
    <source>
        <dbReference type="SAM" id="MobiDB-lite"/>
    </source>
</evidence>
<evidence type="ECO:0000259" key="6">
    <source>
        <dbReference type="PROSITE" id="PS50111"/>
    </source>
</evidence>
<evidence type="ECO:0008006" key="10">
    <source>
        <dbReference type="Google" id="ProtNLM"/>
    </source>
</evidence>
<feature type="domain" description="Methyl-accepting transducer" evidence="6">
    <location>
        <begin position="390"/>
        <end position="619"/>
    </location>
</feature>
<keyword evidence="3" id="KW-0807">Transducer</keyword>
<keyword evidence="1" id="KW-0145">Chemotaxis</keyword>
<sequence length="643" mass="65435">MTSFPDSVVPSTRGPRAPTSSTGGLWSPGMRLFGPLRLRAKAAVICAVLLAPAFVTGAALVRAGLEQAQAAQAERDALAVATQLLPLAEAVQTLQGAARAVAAGHEAAAADYRQALAQARGAAAALGDTPAAPSLGKLRGRLGSLPAEAAADPALADAADAAATEAAALIPALLGQGELAHDADPEVADPVRRALVALPRAAADSASLWGWAVHGVVRGALDEPAQYQRQAAWQARATAALADAGQAASPAAAFVQAADVSALVRDAFTPDEVYAQGRAALHTLWQQAASALPAVDARLAERRAELARRSALHAALLGGALLLAAYLFVCFARSLESGFAAVGQELGRIAQGDLRPAPLPAGRDEAAELQRSAAAARESLRAVVEQVRTAAETVARAGREIAAGAGDLSTRSGQAAAGLQHTHAALERIGRDAADGEQRSGRAAVAADAYVQAARVSQQTMDEAVRTMARVDASAGRIAAIVDTIDGIAFQTNLLALNAAVEAARAGEQGRGFAVVAAEVRLLARRSADAAREIQGLIGENVDGVRAGSAVVRRAGEHMQAIVGEAGEARALVATIAEGAARQGHEVRQVVAALQALDSATQHNGALVEQTAAATAELERQARELVATVARFRTGAGSQGDVE</sequence>
<dbReference type="SUPFAM" id="SSF58104">
    <property type="entry name" value="Methyl-accepting chemotaxis protein (MCP) signaling domain"/>
    <property type="match status" value="1"/>
</dbReference>
<name>A0ABX0I1E1_9BURK</name>
<keyword evidence="5" id="KW-1133">Transmembrane helix</keyword>
<dbReference type="Proteomes" id="UP000802098">
    <property type="component" value="Unassembled WGS sequence"/>
</dbReference>
<dbReference type="PANTHER" id="PTHR43531">
    <property type="entry name" value="PROTEIN ICFG"/>
    <property type="match status" value="1"/>
</dbReference>
<dbReference type="PANTHER" id="PTHR43531:SF11">
    <property type="entry name" value="METHYL-ACCEPTING CHEMOTAXIS PROTEIN 3"/>
    <property type="match status" value="1"/>
</dbReference>
<evidence type="ECO:0000256" key="3">
    <source>
        <dbReference type="PROSITE-ProRule" id="PRU00284"/>
    </source>
</evidence>
<keyword evidence="9" id="KW-1185">Reference proteome</keyword>
<gene>
    <name evidence="8" type="ORF">G7087_14670</name>
</gene>
<evidence type="ECO:0000256" key="2">
    <source>
        <dbReference type="ARBA" id="ARBA00029447"/>
    </source>
</evidence>
<comment type="caution">
    <text evidence="8">The sequence shown here is derived from an EMBL/GenBank/DDBJ whole genome shotgun (WGS) entry which is preliminary data.</text>
</comment>
<accession>A0ABX0I1E1</accession>
<feature type="transmembrane region" description="Helical" evidence="5">
    <location>
        <begin position="311"/>
        <end position="329"/>
    </location>
</feature>
<dbReference type="PROSITE" id="PS50885">
    <property type="entry name" value="HAMP"/>
    <property type="match status" value="1"/>
</dbReference>
<feature type="transmembrane region" description="Helical" evidence="5">
    <location>
        <begin position="42"/>
        <end position="65"/>
    </location>
</feature>
<dbReference type="Pfam" id="PF00015">
    <property type="entry name" value="MCPsignal"/>
    <property type="match status" value="1"/>
</dbReference>
<evidence type="ECO:0000259" key="7">
    <source>
        <dbReference type="PROSITE" id="PS50885"/>
    </source>
</evidence>
<dbReference type="InterPro" id="IPR003660">
    <property type="entry name" value="HAMP_dom"/>
</dbReference>
<feature type="region of interest" description="Disordered" evidence="4">
    <location>
        <begin position="1"/>
        <end position="24"/>
    </location>
</feature>
<proteinExistence type="inferred from homology"/>
<evidence type="ECO:0000256" key="1">
    <source>
        <dbReference type="ARBA" id="ARBA00022500"/>
    </source>
</evidence>
<protein>
    <recommendedName>
        <fullName evidence="10">Methyl-accepting chemotaxis protein</fullName>
    </recommendedName>
</protein>
<organism evidence="8 9">
    <name type="scientific">Rubrivivax benzoatilyticus</name>
    <dbReference type="NCBI Taxonomy" id="316997"/>
    <lineage>
        <taxon>Bacteria</taxon>
        <taxon>Pseudomonadati</taxon>
        <taxon>Pseudomonadota</taxon>
        <taxon>Betaproteobacteria</taxon>
        <taxon>Burkholderiales</taxon>
        <taxon>Sphaerotilaceae</taxon>
        <taxon>Rubrivivax</taxon>
    </lineage>
</organism>
<keyword evidence="5" id="KW-0472">Membrane</keyword>
<comment type="similarity">
    <text evidence="2">Belongs to the methyl-accepting chemotaxis (MCP) protein family.</text>
</comment>
<evidence type="ECO:0000313" key="9">
    <source>
        <dbReference type="Proteomes" id="UP000802098"/>
    </source>
</evidence>
<evidence type="ECO:0000256" key="5">
    <source>
        <dbReference type="SAM" id="Phobius"/>
    </source>
</evidence>
<dbReference type="PRINTS" id="PR00260">
    <property type="entry name" value="CHEMTRNSDUCR"/>
</dbReference>
<feature type="domain" description="HAMP" evidence="7">
    <location>
        <begin position="333"/>
        <end position="385"/>
    </location>
</feature>
<dbReference type="PROSITE" id="PS50111">
    <property type="entry name" value="CHEMOTAXIS_TRANSDUC_2"/>
    <property type="match status" value="1"/>
</dbReference>
<dbReference type="InterPro" id="IPR004089">
    <property type="entry name" value="MCPsignal_dom"/>
</dbReference>
<keyword evidence="5" id="KW-0812">Transmembrane</keyword>
<evidence type="ECO:0000313" key="8">
    <source>
        <dbReference type="EMBL" id="NHK99628.1"/>
    </source>
</evidence>